<evidence type="ECO:0000313" key="3">
    <source>
        <dbReference type="EMBL" id="RCS57471.1"/>
    </source>
</evidence>
<name>A0A368L1Z7_9BURK</name>
<keyword evidence="4" id="KW-1185">Reference proteome</keyword>
<dbReference type="PANTHER" id="PTHR30203">
    <property type="entry name" value="OUTER MEMBRANE CATION EFFLUX PROTEIN"/>
    <property type="match status" value="1"/>
</dbReference>
<evidence type="ECO:0000256" key="2">
    <source>
        <dbReference type="SAM" id="Coils"/>
    </source>
</evidence>
<dbReference type="GO" id="GO:0015562">
    <property type="term" value="F:efflux transmembrane transporter activity"/>
    <property type="evidence" value="ECO:0007669"/>
    <property type="project" value="InterPro"/>
</dbReference>
<reference evidence="3 4" key="1">
    <citation type="journal article" date="2018" name="Int. J. Syst. Evol. Microbiol.">
        <title>Parvibium lacunae gen. nov., sp. nov., a new member of the family Alcaligenaceae isolated from a freshwater pond.</title>
        <authorList>
            <person name="Chen W.M."/>
            <person name="Xie P.B."/>
            <person name="Hsu M.Y."/>
            <person name="Sheu S.Y."/>
        </authorList>
    </citation>
    <scope>NUCLEOTIDE SEQUENCE [LARGE SCALE GENOMIC DNA]</scope>
    <source>
        <strain evidence="3 4">KMB9</strain>
    </source>
</reference>
<organism evidence="3 4">
    <name type="scientific">Parvibium lacunae</name>
    <dbReference type="NCBI Taxonomy" id="1888893"/>
    <lineage>
        <taxon>Bacteria</taxon>
        <taxon>Pseudomonadati</taxon>
        <taxon>Pseudomonadota</taxon>
        <taxon>Betaproteobacteria</taxon>
        <taxon>Burkholderiales</taxon>
        <taxon>Alcaligenaceae</taxon>
        <taxon>Parvibium</taxon>
    </lineage>
</organism>
<dbReference type="InterPro" id="IPR010131">
    <property type="entry name" value="MdtP/NodT-like"/>
</dbReference>
<comment type="similarity">
    <text evidence="1">Belongs to the outer membrane factor (OMF) (TC 1.B.17) family.</text>
</comment>
<gene>
    <name evidence="3" type="ORF">DU000_08430</name>
</gene>
<dbReference type="Gene3D" id="1.20.1600.10">
    <property type="entry name" value="Outer membrane efflux proteins (OEP)"/>
    <property type="match status" value="1"/>
</dbReference>
<keyword evidence="2" id="KW-0175">Coiled coil</keyword>
<dbReference type="RefSeq" id="WP_114402952.1">
    <property type="nucleotide sequence ID" value="NZ_QPGB01000003.1"/>
</dbReference>
<accession>A0A368L1Z7</accession>
<protein>
    <submittedName>
        <fullName evidence="3">TolC family protein</fullName>
    </submittedName>
</protein>
<dbReference type="InterPro" id="IPR003423">
    <property type="entry name" value="OMP_efflux"/>
</dbReference>
<dbReference type="OrthoDB" id="9772909at2"/>
<dbReference type="Proteomes" id="UP000252357">
    <property type="component" value="Unassembled WGS sequence"/>
</dbReference>
<feature type="coiled-coil region" evidence="2">
    <location>
        <begin position="197"/>
        <end position="224"/>
    </location>
</feature>
<proteinExistence type="inferred from homology"/>
<dbReference type="EMBL" id="QPGB01000003">
    <property type="protein sequence ID" value="RCS57471.1"/>
    <property type="molecule type" value="Genomic_DNA"/>
</dbReference>
<comment type="caution">
    <text evidence="3">The sequence shown here is derived from an EMBL/GenBank/DDBJ whole genome shotgun (WGS) entry which is preliminary data.</text>
</comment>
<dbReference type="Pfam" id="PF02321">
    <property type="entry name" value="OEP"/>
    <property type="match status" value="2"/>
</dbReference>
<dbReference type="AlphaFoldDB" id="A0A368L1Z7"/>
<evidence type="ECO:0000256" key="1">
    <source>
        <dbReference type="ARBA" id="ARBA00007613"/>
    </source>
</evidence>
<dbReference type="PANTHER" id="PTHR30203:SF24">
    <property type="entry name" value="BLR4935 PROTEIN"/>
    <property type="match status" value="1"/>
</dbReference>
<evidence type="ECO:0000313" key="4">
    <source>
        <dbReference type="Proteomes" id="UP000252357"/>
    </source>
</evidence>
<dbReference type="SUPFAM" id="SSF56954">
    <property type="entry name" value="Outer membrane efflux proteins (OEP)"/>
    <property type="match status" value="1"/>
</dbReference>
<sequence>MTFSPSLSLSLIPQAIFTVSALTLPLHGHAQLAAASNTEVGMFATGPTYTLPTLLDLAKQHNLGLQAAQAQQRAVVAGETTARAIPNPELDWNQRRYRSSQSTGSGYGQGIALVQPLENPAFRAARIDTAIARTEFGKQQYRQIELNLVTEVKTVFYDMLRRQEEVRAAREDTQLVAQIRERIRVRTETGEGARFDLVRADAELAVARNQLTSAELRLQQARSRMLQLLGKTALPPGQSASAQAVSQPSSLYAFGVNGEWDKPLTPAQLAAMEAELLSRNPDLSAAQAAVTVAQRRLETERNSVLPQVGVRLGQEREPEVRQTQVGVVLAVPLFDRRRGPIAEASADAERARLAAEQREYELTEAFRAARQTYVTSFQQLQALEQGVVNNAKRAVEIAEAAYRYGERGILEYLDAQRTFRAVRNELIAARNNVQQAKIELERLVGLEVNRP</sequence>
<feature type="coiled-coil region" evidence="2">
    <location>
        <begin position="419"/>
        <end position="446"/>
    </location>
</feature>